<organism evidence="1 2">
    <name type="scientific">Capnocytophaga gingivalis</name>
    <dbReference type="NCBI Taxonomy" id="1017"/>
    <lineage>
        <taxon>Bacteria</taxon>
        <taxon>Pseudomonadati</taxon>
        <taxon>Bacteroidota</taxon>
        <taxon>Flavobacteriia</taxon>
        <taxon>Flavobacteriales</taxon>
        <taxon>Flavobacteriaceae</taxon>
        <taxon>Capnocytophaga</taxon>
    </lineage>
</organism>
<name>A0ABU5YCD5_9FLAO</name>
<dbReference type="RefSeq" id="WP_323980169.1">
    <property type="nucleotide sequence ID" value="NZ_JAYKBV010000026.1"/>
</dbReference>
<reference evidence="1 2" key="1">
    <citation type="submission" date="2023-12" db="EMBL/GenBank/DDBJ databases">
        <title>Genomic sequences of Capnocytophaga and Parvimonas strains.</title>
        <authorList>
            <person name="Watt R.M."/>
            <person name="Wang M."/>
            <person name="Yang T."/>
            <person name="Tong W.M."/>
        </authorList>
    </citation>
    <scope>NUCLEOTIDE SEQUENCE [LARGE SCALE GENOMIC DNA]</scope>
    <source>
        <strain evidence="1 2">CCUG 13156</strain>
    </source>
</reference>
<comment type="caution">
    <text evidence="1">The sequence shown here is derived from an EMBL/GenBank/DDBJ whole genome shotgun (WGS) entry which is preliminary data.</text>
</comment>
<sequence>MEAQEKEHKGYNKNCLLRYRAVMEEFNRHDCRYIPISVIWREFIYPKFFISRKTLYKILNTDVDEQLLMANNQ</sequence>
<evidence type="ECO:0000313" key="2">
    <source>
        <dbReference type="Proteomes" id="UP001324270"/>
    </source>
</evidence>
<protein>
    <submittedName>
        <fullName evidence="1">Uncharacterized protein</fullName>
    </submittedName>
</protein>
<dbReference type="EMBL" id="JAYKBV010000026">
    <property type="protein sequence ID" value="MEB3041628.1"/>
    <property type="molecule type" value="Genomic_DNA"/>
</dbReference>
<evidence type="ECO:0000313" key="1">
    <source>
        <dbReference type="EMBL" id="MEB3041628.1"/>
    </source>
</evidence>
<keyword evidence="2" id="KW-1185">Reference proteome</keyword>
<accession>A0ABU5YCD5</accession>
<proteinExistence type="predicted"/>
<dbReference type="Proteomes" id="UP001324270">
    <property type="component" value="Unassembled WGS sequence"/>
</dbReference>
<gene>
    <name evidence="1" type="ORF">VJJ49_13175</name>
</gene>